<accession>Q02AR2</accession>
<dbReference type="HOGENOM" id="CLU_083016_0_0_0"/>
<dbReference type="AlphaFoldDB" id="Q02AR2"/>
<name>Q02AR2_SOLUE</name>
<evidence type="ECO:0000313" key="2">
    <source>
        <dbReference type="EMBL" id="ABJ81854.1"/>
    </source>
</evidence>
<evidence type="ECO:0008006" key="3">
    <source>
        <dbReference type="Google" id="ProtNLM"/>
    </source>
</evidence>
<sequence precursor="true">MFARHLAAFCLLFAGMFPALAQDSGSQDPQLVVYLSAGTGQSAAPLKSMRQELASLMQQAGYSLVVRDLNDRDNSEAEFLTVVHLNGTCSMPAGYASPNDATPLDKSLATTAITDGRVLPFSTVNCAALTRALQPALLNEPGAQRDFLYGRALARVIAHELYHALSRTTCHAHAGIAKSAFSRDDLLGEGPTSGDGRPASTPIY</sequence>
<dbReference type="KEGG" id="sus:Acid_0855"/>
<evidence type="ECO:0000256" key="1">
    <source>
        <dbReference type="SAM" id="SignalP"/>
    </source>
</evidence>
<dbReference type="STRING" id="234267.Acid_0855"/>
<feature type="chain" id="PRO_5004163837" description="Peptidase" evidence="1">
    <location>
        <begin position="22"/>
        <end position="204"/>
    </location>
</feature>
<organism evidence="2">
    <name type="scientific">Solibacter usitatus (strain Ellin6076)</name>
    <dbReference type="NCBI Taxonomy" id="234267"/>
    <lineage>
        <taxon>Bacteria</taxon>
        <taxon>Pseudomonadati</taxon>
        <taxon>Acidobacteriota</taxon>
        <taxon>Terriglobia</taxon>
        <taxon>Bryobacterales</taxon>
        <taxon>Solibacteraceae</taxon>
        <taxon>Candidatus Solibacter</taxon>
    </lineage>
</organism>
<reference evidence="2" key="1">
    <citation type="submission" date="2006-10" db="EMBL/GenBank/DDBJ databases">
        <title>Complete sequence of Solibacter usitatus Ellin6076.</title>
        <authorList>
            <consortium name="US DOE Joint Genome Institute"/>
            <person name="Copeland A."/>
            <person name="Lucas S."/>
            <person name="Lapidus A."/>
            <person name="Barry K."/>
            <person name="Detter J.C."/>
            <person name="Glavina del Rio T."/>
            <person name="Hammon N."/>
            <person name="Israni S."/>
            <person name="Dalin E."/>
            <person name="Tice H."/>
            <person name="Pitluck S."/>
            <person name="Thompson L.S."/>
            <person name="Brettin T."/>
            <person name="Bruce D."/>
            <person name="Han C."/>
            <person name="Tapia R."/>
            <person name="Gilna P."/>
            <person name="Schmutz J."/>
            <person name="Larimer F."/>
            <person name="Land M."/>
            <person name="Hauser L."/>
            <person name="Kyrpides N."/>
            <person name="Mikhailova N."/>
            <person name="Janssen P.H."/>
            <person name="Kuske C.R."/>
            <person name="Richardson P."/>
        </authorList>
    </citation>
    <scope>NUCLEOTIDE SEQUENCE</scope>
    <source>
        <strain evidence="2">Ellin6076</strain>
    </source>
</reference>
<protein>
    <recommendedName>
        <fullName evidence="3">Peptidase</fullName>
    </recommendedName>
</protein>
<proteinExistence type="predicted"/>
<feature type="signal peptide" evidence="1">
    <location>
        <begin position="1"/>
        <end position="21"/>
    </location>
</feature>
<dbReference type="EMBL" id="CP000473">
    <property type="protein sequence ID" value="ABJ81854.1"/>
    <property type="molecule type" value="Genomic_DNA"/>
</dbReference>
<gene>
    <name evidence="2" type="ordered locus">Acid_0855</name>
</gene>
<dbReference type="eggNOG" id="COG2010">
    <property type="taxonomic scope" value="Bacteria"/>
</dbReference>
<dbReference type="InParanoid" id="Q02AR2"/>
<keyword evidence="1" id="KW-0732">Signal</keyword>